<organism evidence="2 3">
    <name type="scientific">Mesorhabditis spiculigera</name>
    <dbReference type="NCBI Taxonomy" id="96644"/>
    <lineage>
        <taxon>Eukaryota</taxon>
        <taxon>Metazoa</taxon>
        <taxon>Ecdysozoa</taxon>
        <taxon>Nematoda</taxon>
        <taxon>Chromadorea</taxon>
        <taxon>Rhabditida</taxon>
        <taxon>Rhabditina</taxon>
        <taxon>Rhabditomorpha</taxon>
        <taxon>Rhabditoidea</taxon>
        <taxon>Rhabditidae</taxon>
        <taxon>Mesorhabditinae</taxon>
        <taxon>Mesorhabditis</taxon>
    </lineage>
</organism>
<gene>
    <name evidence="2" type="ORF">MSPICULIGERA_LOCUS16113</name>
</gene>
<feature type="domain" description="AB hydrolase-1" evidence="1">
    <location>
        <begin position="35"/>
        <end position="180"/>
    </location>
</feature>
<evidence type="ECO:0000313" key="2">
    <source>
        <dbReference type="EMBL" id="CAJ0577848.1"/>
    </source>
</evidence>
<dbReference type="SUPFAM" id="SSF53474">
    <property type="entry name" value="alpha/beta-Hydrolases"/>
    <property type="match status" value="1"/>
</dbReference>
<feature type="non-terminal residue" evidence="2">
    <location>
        <position position="264"/>
    </location>
</feature>
<evidence type="ECO:0000259" key="1">
    <source>
        <dbReference type="Pfam" id="PF00561"/>
    </source>
</evidence>
<proteinExistence type="predicted"/>
<name>A0AA36G4F6_9BILA</name>
<dbReference type="GO" id="GO:0017171">
    <property type="term" value="F:serine hydrolase activity"/>
    <property type="evidence" value="ECO:0007669"/>
    <property type="project" value="TreeGrafter"/>
</dbReference>
<evidence type="ECO:0000313" key="3">
    <source>
        <dbReference type="Proteomes" id="UP001177023"/>
    </source>
</evidence>
<dbReference type="EMBL" id="CATQJA010002652">
    <property type="protein sequence ID" value="CAJ0577848.1"/>
    <property type="molecule type" value="Genomic_DNA"/>
</dbReference>
<dbReference type="Proteomes" id="UP001177023">
    <property type="component" value="Unassembled WGS sequence"/>
</dbReference>
<dbReference type="InterPro" id="IPR029058">
    <property type="entry name" value="AB_hydrolase_fold"/>
</dbReference>
<dbReference type="InterPro" id="IPR000073">
    <property type="entry name" value="AB_hydrolase_1"/>
</dbReference>
<reference evidence="2" key="1">
    <citation type="submission" date="2023-06" db="EMBL/GenBank/DDBJ databases">
        <authorList>
            <person name="Delattre M."/>
        </authorList>
    </citation>
    <scope>NUCLEOTIDE SEQUENCE</scope>
    <source>
        <strain evidence="2">AF72</strain>
    </source>
</reference>
<dbReference type="Pfam" id="PF00561">
    <property type="entry name" value="Abhydrolase_1"/>
    <property type="match status" value="1"/>
</dbReference>
<dbReference type="PANTHER" id="PTHR46331">
    <property type="entry name" value="VALACYCLOVIR HYDROLASE"/>
    <property type="match status" value="1"/>
</dbReference>
<dbReference type="Gene3D" id="3.40.50.1820">
    <property type="entry name" value="alpha/beta hydrolase"/>
    <property type="match status" value="1"/>
</dbReference>
<sequence length="264" mass="30147">MANPEYSEHLTEINGEKIGYSRYGHGPINMLTICGGVGSYAKDWPLTTMEHFDPEQYTIISIDPPGYGKSRPPDRVQNVFRCQKDAVVCLKLMKDLELLPFTSVGWSEGSRTALHLAASGLQNVDRCVAMAATTRIEKRAVEVTKGMKNTDLWLPADREPYLKHCTPEFFKKQWAAIMDTAEECYNMLGGRFPCDALLPRIHCPVLLLNGGHDWFHGDQKEIMSRIKDCRMDTQHQGGHDFHLKYPKWTTDRIQRFVNETTKKE</sequence>
<accession>A0AA36G4F6</accession>
<comment type="caution">
    <text evidence="2">The sequence shown here is derived from an EMBL/GenBank/DDBJ whole genome shotgun (WGS) entry which is preliminary data.</text>
</comment>
<protein>
    <recommendedName>
        <fullName evidence="1">AB hydrolase-1 domain-containing protein</fullName>
    </recommendedName>
</protein>
<dbReference type="AlphaFoldDB" id="A0AA36G4F6"/>
<dbReference type="PANTHER" id="PTHR46331:SF2">
    <property type="entry name" value="VALACYCLOVIR HYDROLASE"/>
    <property type="match status" value="1"/>
</dbReference>
<keyword evidence="3" id="KW-1185">Reference proteome</keyword>